<dbReference type="CDD" id="cd06259">
    <property type="entry name" value="YdcF-like"/>
    <property type="match status" value="1"/>
</dbReference>
<evidence type="ECO:0000259" key="2">
    <source>
        <dbReference type="Pfam" id="PF02698"/>
    </source>
</evidence>
<gene>
    <name evidence="3" type="ORF">IQ251_16235</name>
</gene>
<protein>
    <submittedName>
        <fullName evidence="3">YdcF family protein</fullName>
    </submittedName>
</protein>
<dbReference type="InterPro" id="IPR003848">
    <property type="entry name" value="DUF218"/>
</dbReference>
<organism evidence="3 4">
    <name type="scientific">Saccharopolyspora montiporae</name>
    <dbReference type="NCBI Taxonomy" id="2781240"/>
    <lineage>
        <taxon>Bacteria</taxon>
        <taxon>Bacillati</taxon>
        <taxon>Actinomycetota</taxon>
        <taxon>Actinomycetes</taxon>
        <taxon>Pseudonocardiales</taxon>
        <taxon>Pseudonocardiaceae</taxon>
        <taxon>Saccharopolyspora</taxon>
    </lineage>
</organism>
<dbReference type="GO" id="GO:0000270">
    <property type="term" value="P:peptidoglycan metabolic process"/>
    <property type="evidence" value="ECO:0007669"/>
    <property type="project" value="TreeGrafter"/>
</dbReference>
<keyword evidence="1" id="KW-0472">Membrane</keyword>
<dbReference type="InterPro" id="IPR014729">
    <property type="entry name" value="Rossmann-like_a/b/a_fold"/>
</dbReference>
<dbReference type="PANTHER" id="PTHR30336:SF4">
    <property type="entry name" value="ENVELOPE BIOGENESIS FACTOR ELYC"/>
    <property type="match status" value="1"/>
</dbReference>
<keyword evidence="4" id="KW-1185">Reference proteome</keyword>
<keyword evidence="1" id="KW-0812">Transmembrane</keyword>
<dbReference type="Proteomes" id="UP000598360">
    <property type="component" value="Unassembled WGS sequence"/>
</dbReference>
<dbReference type="GO" id="GO:0043164">
    <property type="term" value="P:Gram-negative-bacterium-type cell wall biogenesis"/>
    <property type="evidence" value="ECO:0007669"/>
    <property type="project" value="TreeGrafter"/>
</dbReference>
<feature type="transmembrane region" description="Helical" evidence="1">
    <location>
        <begin position="93"/>
        <end position="113"/>
    </location>
</feature>
<feature type="transmembrane region" description="Helical" evidence="1">
    <location>
        <begin position="308"/>
        <end position="329"/>
    </location>
</feature>
<reference evidence="3" key="1">
    <citation type="submission" date="2020-10" db="EMBL/GenBank/DDBJ databases">
        <title>Diversity and distribution of actinomycetes associated with coral in the coast of Hainan.</title>
        <authorList>
            <person name="Li F."/>
        </authorList>
    </citation>
    <scope>NUCLEOTIDE SEQUENCE</scope>
    <source>
        <strain evidence="3">HNM0983</strain>
    </source>
</reference>
<sequence length="330" mass="35342">MFVIIAGFFALCFLVSFALERRLLRNGVFLALTIGFGVLALLVEVRAESALLGGLLLVLLIVPIPLLCAGLAVFLVVNGITMLRREGKRLSNLLSLLAGMGMFGYVAFVYVAIAAGSVGMVVLALSLGLVLGYISFLFTCFVGYALVYDRIPARRNVDFIVVLGSGLLGSTVPPLLASRLDLARRLRESGGRGADILVSGGRGPGEDVAESRAMADYLIDVGVPEQHIVLEDASTSTRENLRYSKEIMQRTKPGSRCLIVTNSFHAFRAAMLARAERVDGHVIGSHTAGYYWPSAVIREFLAVFRDNVVVNTLLCTGLAALPPAVLVVLG</sequence>
<feature type="domain" description="DUF218" evidence="2">
    <location>
        <begin position="158"/>
        <end position="301"/>
    </location>
</feature>
<dbReference type="GO" id="GO:0005886">
    <property type="term" value="C:plasma membrane"/>
    <property type="evidence" value="ECO:0007669"/>
    <property type="project" value="TreeGrafter"/>
</dbReference>
<feature type="transmembrane region" description="Helical" evidence="1">
    <location>
        <begin position="120"/>
        <end position="147"/>
    </location>
</feature>
<dbReference type="Gene3D" id="3.40.50.620">
    <property type="entry name" value="HUPs"/>
    <property type="match status" value="1"/>
</dbReference>
<dbReference type="AlphaFoldDB" id="A0A929BCT5"/>
<evidence type="ECO:0000256" key="1">
    <source>
        <dbReference type="SAM" id="Phobius"/>
    </source>
</evidence>
<dbReference type="InterPro" id="IPR051599">
    <property type="entry name" value="Cell_Envelope_Assoc"/>
</dbReference>
<keyword evidence="1" id="KW-1133">Transmembrane helix</keyword>
<proteinExistence type="predicted"/>
<feature type="transmembrane region" description="Helical" evidence="1">
    <location>
        <begin position="57"/>
        <end position="81"/>
    </location>
</feature>
<dbReference type="PANTHER" id="PTHR30336">
    <property type="entry name" value="INNER MEMBRANE PROTEIN, PROBABLE PERMEASE"/>
    <property type="match status" value="1"/>
</dbReference>
<feature type="transmembrane region" description="Helical" evidence="1">
    <location>
        <begin position="28"/>
        <end position="45"/>
    </location>
</feature>
<comment type="caution">
    <text evidence="3">The sequence shown here is derived from an EMBL/GenBank/DDBJ whole genome shotgun (WGS) entry which is preliminary data.</text>
</comment>
<evidence type="ECO:0000313" key="4">
    <source>
        <dbReference type="Proteomes" id="UP000598360"/>
    </source>
</evidence>
<name>A0A929BCT5_9PSEU</name>
<evidence type="ECO:0000313" key="3">
    <source>
        <dbReference type="EMBL" id="MBE9376000.1"/>
    </source>
</evidence>
<accession>A0A929BCT5</accession>
<dbReference type="Pfam" id="PF02698">
    <property type="entry name" value="DUF218"/>
    <property type="match status" value="1"/>
</dbReference>
<dbReference type="EMBL" id="JADEYC010000030">
    <property type="protein sequence ID" value="MBE9376000.1"/>
    <property type="molecule type" value="Genomic_DNA"/>
</dbReference>